<evidence type="ECO:0000256" key="1">
    <source>
        <dbReference type="ARBA" id="ARBA00000189"/>
    </source>
</evidence>
<dbReference type="PROSITE" id="PS00435">
    <property type="entry name" value="PEROXIDASE_1"/>
    <property type="match status" value="1"/>
</dbReference>
<dbReference type="InterPro" id="IPR007750">
    <property type="entry name" value="DUF674"/>
</dbReference>
<dbReference type="AlphaFoldDB" id="A0A8S9QNX5"/>
<dbReference type="InterPro" id="IPR002016">
    <property type="entry name" value="Haem_peroxidase"/>
</dbReference>
<feature type="binding site" description="axial binding residue" evidence="13">
    <location>
        <position position="299"/>
    </location>
    <ligand>
        <name>heme b</name>
        <dbReference type="ChEBI" id="CHEBI:60344"/>
    </ligand>
    <ligandPart>
        <name>Fe</name>
        <dbReference type="ChEBI" id="CHEBI:18248"/>
    </ligandPart>
</feature>
<gene>
    <name evidence="16" type="ORF">F2Q69_00016153</name>
</gene>
<keyword evidence="8 13" id="KW-0106">Calcium</keyword>
<proteinExistence type="inferred from homology"/>
<dbReference type="EC" id="1.11.1.7" evidence="3"/>
<dbReference type="PRINTS" id="PR00461">
    <property type="entry name" value="PLPEROXIDASE"/>
</dbReference>
<evidence type="ECO:0000256" key="4">
    <source>
        <dbReference type="ARBA" id="ARBA00022559"/>
    </source>
</evidence>
<accession>A0A8S9QNX5</accession>
<dbReference type="GO" id="GO:0140825">
    <property type="term" value="F:lactoperoxidase activity"/>
    <property type="evidence" value="ECO:0007669"/>
    <property type="project" value="UniProtKB-EC"/>
</dbReference>
<keyword evidence="11 14" id="KW-1015">Disulfide bond</keyword>
<dbReference type="GO" id="GO:0006979">
    <property type="term" value="P:response to oxidative stress"/>
    <property type="evidence" value="ECO:0007669"/>
    <property type="project" value="InterPro"/>
</dbReference>
<evidence type="ECO:0000256" key="13">
    <source>
        <dbReference type="PIRSR" id="PIRSR600823-3"/>
    </source>
</evidence>
<comment type="similarity">
    <text evidence="2">Belongs to the peroxidase family. Ascorbate peroxidase subfamily.</text>
</comment>
<dbReference type="PANTHER" id="PTHR31517:SF49">
    <property type="entry name" value="PEROXIDASE 63"/>
    <property type="match status" value="1"/>
</dbReference>
<feature type="binding site" evidence="12">
    <location>
        <position position="269"/>
    </location>
    <ligand>
        <name>substrate</name>
    </ligand>
</feature>
<dbReference type="FunFam" id="1.10.420.10:FF:000007">
    <property type="entry name" value="Peroxidase"/>
    <property type="match status" value="1"/>
</dbReference>
<dbReference type="Gene3D" id="1.10.520.10">
    <property type="match status" value="1"/>
</dbReference>
<keyword evidence="6 13" id="KW-0479">Metal-binding</keyword>
<feature type="disulfide bond" evidence="14">
    <location>
        <begin position="306"/>
        <end position="333"/>
    </location>
</feature>
<dbReference type="InterPro" id="IPR010255">
    <property type="entry name" value="Haem_peroxidase_sf"/>
</dbReference>
<evidence type="ECO:0000256" key="5">
    <source>
        <dbReference type="ARBA" id="ARBA00022617"/>
    </source>
</evidence>
<keyword evidence="7" id="KW-0732">Signal</keyword>
<reference evidence="16" key="1">
    <citation type="submission" date="2019-12" db="EMBL/GenBank/DDBJ databases">
        <title>Genome sequencing and annotation of Brassica cretica.</title>
        <authorList>
            <person name="Studholme D.J."/>
            <person name="Sarris P."/>
        </authorList>
    </citation>
    <scope>NUCLEOTIDE SEQUENCE</scope>
    <source>
        <strain evidence="16">PFS-109/04</strain>
        <tissue evidence="16">Leaf</tissue>
    </source>
</reference>
<keyword evidence="5" id="KW-0349">Heme</keyword>
<comment type="cofactor">
    <cofactor evidence="13">
        <name>Ca(2+)</name>
        <dbReference type="ChEBI" id="CHEBI:29108"/>
    </cofactor>
    <text evidence="13">Binds 2 calcium ions per subunit.</text>
</comment>
<dbReference type="EMBL" id="QGKX02000996">
    <property type="protein sequence ID" value="KAF3554544.1"/>
    <property type="molecule type" value="Genomic_DNA"/>
</dbReference>
<evidence type="ECO:0000256" key="11">
    <source>
        <dbReference type="ARBA" id="ARBA00023157"/>
    </source>
</evidence>
<evidence type="ECO:0000256" key="9">
    <source>
        <dbReference type="ARBA" id="ARBA00023002"/>
    </source>
</evidence>
<comment type="catalytic activity">
    <reaction evidence="1">
        <text>2 a phenolic donor + H2O2 = 2 a phenolic radical donor + 2 H2O</text>
        <dbReference type="Rhea" id="RHEA:56136"/>
        <dbReference type="ChEBI" id="CHEBI:15377"/>
        <dbReference type="ChEBI" id="CHEBI:16240"/>
        <dbReference type="ChEBI" id="CHEBI:139520"/>
        <dbReference type="ChEBI" id="CHEBI:139521"/>
        <dbReference type="EC" id="1.11.1.7"/>
    </reaction>
</comment>
<name>A0A8S9QNX5_BRACR</name>
<dbReference type="PRINTS" id="PR00458">
    <property type="entry name" value="PEROXIDASE"/>
</dbReference>
<feature type="binding site" evidence="13">
    <location>
        <position position="347"/>
    </location>
    <ligand>
        <name>Ca(2+)</name>
        <dbReference type="ChEBI" id="CHEBI:29108"/>
        <label>2</label>
    </ligand>
</feature>
<feature type="binding site" evidence="13">
    <location>
        <position position="355"/>
    </location>
    <ligand>
        <name>Ca(2+)</name>
        <dbReference type="ChEBI" id="CHEBI:29108"/>
        <label>2</label>
    </ligand>
</feature>
<comment type="cofactor">
    <cofactor evidence="13">
        <name>heme b</name>
        <dbReference type="ChEBI" id="CHEBI:60344"/>
    </cofactor>
    <text evidence="13">Binds 1 heme b (iron(II)-protoporphyrin IX) group per subunit.</text>
</comment>
<evidence type="ECO:0000313" key="16">
    <source>
        <dbReference type="EMBL" id="KAF3554544.1"/>
    </source>
</evidence>
<dbReference type="InterPro" id="IPR000823">
    <property type="entry name" value="Peroxidase_pln"/>
</dbReference>
<comment type="caution">
    <text evidence="16">The sequence shown here is derived from an EMBL/GenBank/DDBJ whole genome shotgun (WGS) entry which is preliminary data.</text>
</comment>
<evidence type="ECO:0000256" key="8">
    <source>
        <dbReference type="ARBA" id="ARBA00022837"/>
    </source>
</evidence>
<dbReference type="InterPro" id="IPR019793">
    <property type="entry name" value="Peroxidases_heam-ligand_BS"/>
</dbReference>
<keyword evidence="4" id="KW-0575">Peroxidase</keyword>
<evidence type="ECO:0000256" key="2">
    <source>
        <dbReference type="ARBA" id="ARBA00006873"/>
    </source>
</evidence>
<dbReference type="PANTHER" id="PTHR31517">
    <property type="match status" value="1"/>
</dbReference>
<dbReference type="GO" id="GO:0046872">
    <property type="term" value="F:metal ion binding"/>
    <property type="evidence" value="ECO:0007669"/>
    <property type="project" value="UniProtKB-KW"/>
</dbReference>
<evidence type="ECO:0000256" key="7">
    <source>
        <dbReference type="ARBA" id="ARBA00022729"/>
    </source>
</evidence>
<protein>
    <recommendedName>
        <fullName evidence="3">peroxidase</fullName>
        <ecNumber evidence="3">1.11.1.7</ecNumber>
    </recommendedName>
</protein>
<evidence type="ECO:0000256" key="10">
    <source>
        <dbReference type="ARBA" id="ARBA00023004"/>
    </source>
</evidence>
<feature type="disulfide bond" evidence="14">
    <location>
        <begin position="226"/>
        <end position="423"/>
    </location>
</feature>
<evidence type="ECO:0000313" key="17">
    <source>
        <dbReference type="Proteomes" id="UP000712600"/>
    </source>
</evidence>
<evidence type="ECO:0000256" key="14">
    <source>
        <dbReference type="PIRSR" id="PIRSR600823-5"/>
    </source>
</evidence>
<evidence type="ECO:0000256" key="3">
    <source>
        <dbReference type="ARBA" id="ARBA00012313"/>
    </source>
</evidence>
<evidence type="ECO:0000256" key="12">
    <source>
        <dbReference type="PIRSR" id="PIRSR600823-2"/>
    </source>
</evidence>
<feature type="domain" description="Plant heme peroxidase family profile" evidence="15">
    <location>
        <begin position="206"/>
        <end position="427"/>
    </location>
</feature>
<keyword evidence="10 13" id="KW-0408">Iron</keyword>
<evidence type="ECO:0000259" key="15">
    <source>
        <dbReference type="PROSITE" id="PS50873"/>
    </source>
</evidence>
<evidence type="ECO:0000256" key="6">
    <source>
        <dbReference type="ARBA" id="ARBA00022723"/>
    </source>
</evidence>
<dbReference type="SUPFAM" id="SSF48113">
    <property type="entry name" value="Heme-dependent peroxidases"/>
    <property type="match status" value="1"/>
</dbReference>
<sequence>MNTSVLIRFTVSDDLIITPMNSSSALCFLKKLESPTEDIQVQEISISKTQPGSKFVESFLGDIFCTERCVMELDFEETEARDLKKPHSPSLLPSLLVFFLHYFLSYSNTSEADEASNRLPGVKAAKAQGKKTTSDEIPLSKFQTMWSIKQQDLVGRSEPKSSVSVKWRQYMCVSQTEAISLVSYGSETIPVCLFLSQQTHESLYCIEANKYCHEIWNLACPNTVSCSDILAVAVRDLLVTVGGPYYEISLGRRDSRVSRSSLLLADSLPLPSSPISKLVEQFTSRGFSVQEMVALSGAHTIGFSHCKEFTNRVARVNDTGYNPRFADALRKACSNYRNDPTISVFNDVMTPNKFDNMYFQNIPKGLGLLESDHGLYSDPRTRPFVDLYARDQARFFKDFAGAMQKLSVYGVLTGRRGEIRRRCDAIN</sequence>
<dbReference type="Pfam" id="PF05056">
    <property type="entry name" value="DUF674"/>
    <property type="match status" value="1"/>
</dbReference>
<organism evidence="16 17">
    <name type="scientific">Brassica cretica</name>
    <name type="common">Mustard</name>
    <dbReference type="NCBI Taxonomy" id="69181"/>
    <lineage>
        <taxon>Eukaryota</taxon>
        <taxon>Viridiplantae</taxon>
        <taxon>Streptophyta</taxon>
        <taxon>Embryophyta</taxon>
        <taxon>Tracheophyta</taxon>
        <taxon>Spermatophyta</taxon>
        <taxon>Magnoliopsida</taxon>
        <taxon>eudicotyledons</taxon>
        <taxon>Gunneridae</taxon>
        <taxon>Pentapetalae</taxon>
        <taxon>rosids</taxon>
        <taxon>malvids</taxon>
        <taxon>Brassicales</taxon>
        <taxon>Brassicaceae</taxon>
        <taxon>Brassiceae</taxon>
        <taxon>Brassica</taxon>
    </lineage>
</organism>
<dbReference type="PROSITE" id="PS50873">
    <property type="entry name" value="PEROXIDASE_4"/>
    <property type="match status" value="1"/>
</dbReference>
<dbReference type="Pfam" id="PF00141">
    <property type="entry name" value="peroxidase"/>
    <property type="match status" value="1"/>
</dbReference>
<feature type="binding site" evidence="13">
    <location>
        <position position="300"/>
    </location>
    <ligand>
        <name>Ca(2+)</name>
        <dbReference type="ChEBI" id="CHEBI:29108"/>
        <label>2</label>
    </ligand>
</feature>
<dbReference type="Gene3D" id="1.10.420.10">
    <property type="entry name" value="Peroxidase, domain 2"/>
    <property type="match status" value="1"/>
</dbReference>
<keyword evidence="9" id="KW-0560">Oxidoreductase</keyword>
<dbReference type="GO" id="GO:0020037">
    <property type="term" value="F:heme binding"/>
    <property type="evidence" value="ECO:0007669"/>
    <property type="project" value="InterPro"/>
</dbReference>
<feature type="binding site" evidence="13">
    <location>
        <position position="350"/>
    </location>
    <ligand>
        <name>Ca(2+)</name>
        <dbReference type="ChEBI" id="CHEBI:29108"/>
        <label>2</label>
    </ligand>
</feature>
<dbReference type="Proteomes" id="UP000712600">
    <property type="component" value="Unassembled WGS sequence"/>
</dbReference>